<accession>A0AAV9VXQ5</accession>
<evidence type="ECO:0000313" key="2">
    <source>
        <dbReference type="Proteomes" id="UP001370758"/>
    </source>
</evidence>
<evidence type="ECO:0000313" key="1">
    <source>
        <dbReference type="EMBL" id="KAK6497440.1"/>
    </source>
</evidence>
<dbReference type="PANTHER" id="PTHR42085">
    <property type="entry name" value="F-BOX DOMAIN-CONTAINING PROTEIN"/>
    <property type="match status" value="1"/>
</dbReference>
<gene>
    <name evidence="1" type="ORF">TWF481_011849</name>
</gene>
<keyword evidence="2" id="KW-1185">Reference proteome</keyword>
<reference evidence="1 2" key="1">
    <citation type="submission" date="2023-08" db="EMBL/GenBank/DDBJ databases">
        <authorList>
            <person name="Palmer J.M."/>
        </authorList>
    </citation>
    <scope>NUCLEOTIDE SEQUENCE [LARGE SCALE GENOMIC DNA]</scope>
    <source>
        <strain evidence="1 2">TWF481</strain>
    </source>
</reference>
<dbReference type="Proteomes" id="UP001370758">
    <property type="component" value="Unassembled WGS sequence"/>
</dbReference>
<dbReference type="AlphaFoldDB" id="A0AAV9VXQ5"/>
<sequence>MKGRGGLILRGKKGIKDEEPPFRFLDLPRELRDQVYSYLLSFPPPPKPKPPLSAKFRRFPKAKYPHRALSRPYDLYPHILRVNRQIHDEGAEMLYSRNTFMIQITTDCSIGSRWCGGRRLTRRMDTYNAIYSSPWETIGYVCGRVQKNGEKTAGFFCDPEYYRAGNRDGRTDNYYSPRPKTWPCKCTKCTDTARRTKDFPFLPQTYRALLRRIRIDIYDLRTARSRVLFHHQQQRRHASQRRRKFRPDDDRIRRLLLPFSFLLDRLLSPAGGEATVQITIMPADPATHGELKLDDAVMFFELLETIWPLTLGPWRNCEVEVPDDIIERFRNVYLSMRALYKIPYEPGEAGLGITDEEEEVYRELKVGRGYYWIRSRGVYELVDKRLHKEMECVGEGYGPWWRGWWGAAVRRLRVLRCAAI</sequence>
<evidence type="ECO:0008006" key="3">
    <source>
        <dbReference type="Google" id="ProtNLM"/>
    </source>
</evidence>
<organism evidence="1 2">
    <name type="scientific">Arthrobotrys musiformis</name>
    <dbReference type="NCBI Taxonomy" id="47236"/>
    <lineage>
        <taxon>Eukaryota</taxon>
        <taxon>Fungi</taxon>
        <taxon>Dikarya</taxon>
        <taxon>Ascomycota</taxon>
        <taxon>Pezizomycotina</taxon>
        <taxon>Orbiliomycetes</taxon>
        <taxon>Orbiliales</taxon>
        <taxon>Orbiliaceae</taxon>
        <taxon>Arthrobotrys</taxon>
    </lineage>
</organism>
<dbReference type="InterPro" id="IPR038883">
    <property type="entry name" value="AN11006-like"/>
</dbReference>
<protein>
    <recommendedName>
        <fullName evidence="3">F-box domain-containing protein</fullName>
    </recommendedName>
</protein>
<proteinExistence type="predicted"/>
<comment type="caution">
    <text evidence="1">The sequence shown here is derived from an EMBL/GenBank/DDBJ whole genome shotgun (WGS) entry which is preliminary data.</text>
</comment>
<dbReference type="PANTHER" id="PTHR42085:SF2">
    <property type="entry name" value="F-BOX DOMAIN-CONTAINING PROTEIN"/>
    <property type="match status" value="1"/>
</dbReference>
<name>A0AAV9VXQ5_9PEZI</name>
<dbReference type="EMBL" id="JAVHJL010000009">
    <property type="protein sequence ID" value="KAK6497440.1"/>
    <property type="molecule type" value="Genomic_DNA"/>
</dbReference>